<gene>
    <name evidence="1" type="ORF">C0Z19_20090</name>
</gene>
<protein>
    <recommendedName>
        <fullName evidence="3">Transcriptional regulator</fullName>
    </recommendedName>
</protein>
<name>A0A2N7VST2_9BURK</name>
<proteinExistence type="predicted"/>
<keyword evidence="2" id="KW-1185">Reference proteome</keyword>
<comment type="caution">
    <text evidence="1">The sequence shown here is derived from an EMBL/GenBank/DDBJ whole genome shotgun (WGS) entry which is preliminary data.</text>
</comment>
<evidence type="ECO:0008006" key="3">
    <source>
        <dbReference type="Google" id="ProtNLM"/>
    </source>
</evidence>
<organism evidence="1 2">
    <name type="scientific">Trinickia soli</name>
    <dbReference type="NCBI Taxonomy" id="380675"/>
    <lineage>
        <taxon>Bacteria</taxon>
        <taxon>Pseudomonadati</taxon>
        <taxon>Pseudomonadota</taxon>
        <taxon>Betaproteobacteria</taxon>
        <taxon>Burkholderiales</taxon>
        <taxon>Burkholderiaceae</taxon>
        <taxon>Trinickia</taxon>
    </lineage>
</organism>
<dbReference type="Proteomes" id="UP000235347">
    <property type="component" value="Unassembled WGS sequence"/>
</dbReference>
<dbReference type="AlphaFoldDB" id="A0A2N7VST2"/>
<sequence>MQQSGTTQYRGYAVKPSAHYLPDGTFSSNLTLRRSDRRTGPMSYEFYSLGYFVSEADALEFSRRWARKWVDTRG</sequence>
<evidence type="ECO:0000313" key="2">
    <source>
        <dbReference type="Proteomes" id="UP000235347"/>
    </source>
</evidence>
<dbReference type="EMBL" id="PNYB01000019">
    <property type="protein sequence ID" value="PMS20224.1"/>
    <property type="molecule type" value="Genomic_DNA"/>
</dbReference>
<reference evidence="1 2" key="1">
    <citation type="submission" date="2018-01" db="EMBL/GenBank/DDBJ databases">
        <title>Whole genome analyses suggest that Burkholderia sensu lato contains two further novel genera in the rhizoxinica-symbiotica group Mycetohabitans gen. nov., and Trinickia gen. nov.: implications for the evolution of diazotrophy and nodulation in the Burkholderiaceae.</title>
        <authorList>
            <person name="Estrada-de los Santos P."/>
            <person name="Palmer M."/>
            <person name="Chavez-Ramirez B."/>
            <person name="Beukes C."/>
            <person name="Steenkamp E.T."/>
            <person name="Hirsch A.M."/>
            <person name="Manyaka P."/>
            <person name="Maluk M."/>
            <person name="Lafos M."/>
            <person name="Crook M."/>
            <person name="Gross E."/>
            <person name="Simon M.F."/>
            <person name="Bueno dos Reis Junior F."/>
            <person name="Poole P.S."/>
            <person name="Venter S.N."/>
            <person name="James E.K."/>
        </authorList>
    </citation>
    <scope>NUCLEOTIDE SEQUENCE [LARGE SCALE GENOMIC DNA]</scope>
    <source>
        <strain evidence="1 2">GP25-8</strain>
    </source>
</reference>
<accession>A0A2N7VST2</accession>
<dbReference type="Gene3D" id="3.30.160.350">
    <property type="match status" value="1"/>
</dbReference>
<evidence type="ECO:0000313" key="1">
    <source>
        <dbReference type="EMBL" id="PMS20224.1"/>
    </source>
</evidence>
<dbReference type="RefSeq" id="WP_102611597.1">
    <property type="nucleotide sequence ID" value="NZ_CADIKD010000017.1"/>
</dbReference>